<comment type="caution">
    <text evidence="1">The sequence shown here is derived from an EMBL/GenBank/DDBJ whole genome shotgun (WGS) entry which is preliminary data.</text>
</comment>
<sequence>WVSGIAAAMVSASIEWVPGSHRRRLTHQQVVQLVGAAASATVLAARPDSLKRRALEAEARRSVDSVGVKRARIRPRIDLGCKIPFKQIPDIVERGFTEIRRLFAKGDQGVLSHYCVAYRCLTECLEDPLCDLMLMLTLTITASSATPEVRPNTKGFNVTTRRRDPALLAANMVTRMLWFLRPEAFPWDKDRDSVLRVSEMTKKIEHKGVNNRMLRELGWIKVKGNRDSPRNCESRLTPKDELFKLRNDLIFLMKEPRSFIGSVFKSNKEEWVDRCSAIINNNR</sequence>
<dbReference type="AlphaFoldDB" id="A0A430KX95"/>
<gene>
    <name evidence="1" type="ORF">BHE90_017551</name>
</gene>
<feature type="non-terminal residue" evidence="1">
    <location>
        <position position="1"/>
    </location>
</feature>
<reference evidence="1 2" key="1">
    <citation type="submission" date="2017-06" db="EMBL/GenBank/DDBJ databases">
        <title>Comparative genomic analysis of Ambrosia Fusariam Clade fungi.</title>
        <authorList>
            <person name="Stajich J.E."/>
            <person name="Carrillo J."/>
            <person name="Kijimoto T."/>
            <person name="Eskalen A."/>
            <person name="O'Donnell K."/>
            <person name="Kasson M."/>
        </authorList>
    </citation>
    <scope>NUCLEOTIDE SEQUENCE [LARGE SCALE GENOMIC DNA]</scope>
    <source>
        <strain evidence="1 2">UCR1854</strain>
    </source>
</reference>
<name>A0A430KX95_9HYPO</name>
<organism evidence="1 2">
    <name type="scientific">Fusarium euwallaceae</name>
    <dbReference type="NCBI Taxonomy" id="1147111"/>
    <lineage>
        <taxon>Eukaryota</taxon>
        <taxon>Fungi</taxon>
        <taxon>Dikarya</taxon>
        <taxon>Ascomycota</taxon>
        <taxon>Pezizomycotina</taxon>
        <taxon>Sordariomycetes</taxon>
        <taxon>Hypocreomycetidae</taxon>
        <taxon>Hypocreales</taxon>
        <taxon>Nectriaceae</taxon>
        <taxon>Fusarium</taxon>
        <taxon>Fusarium solani species complex</taxon>
    </lineage>
</organism>
<proteinExistence type="predicted"/>
<evidence type="ECO:0000313" key="2">
    <source>
        <dbReference type="Proteomes" id="UP000287124"/>
    </source>
</evidence>
<keyword evidence="2" id="KW-1185">Reference proteome</keyword>
<evidence type="ECO:0000313" key="1">
    <source>
        <dbReference type="EMBL" id="RTE68072.1"/>
    </source>
</evidence>
<accession>A0A430KX95</accession>
<protein>
    <submittedName>
        <fullName evidence="1">Uncharacterized protein</fullName>
    </submittedName>
</protein>
<dbReference type="Proteomes" id="UP000287124">
    <property type="component" value="Unassembled WGS sequence"/>
</dbReference>
<dbReference type="EMBL" id="MIKF01001205">
    <property type="protein sequence ID" value="RTE68072.1"/>
    <property type="molecule type" value="Genomic_DNA"/>
</dbReference>